<gene>
    <name evidence="3" type="ORF">MDMS009_1015</name>
    <name evidence="2" type="ORF">MDMS009_1632</name>
    <name evidence="1" type="ORF">MDMS009_2454</name>
    <name evidence="4" type="ORF">MDMS009_859</name>
</gene>
<dbReference type="EMBL" id="GG657892">
    <property type="protein sequence ID" value="EEF80534.1"/>
    <property type="molecule type" value="Genomic_DNA"/>
</dbReference>
<protein>
    <submittedName>
        <fullName evidence="4">Uncharacterized protein</fullName>
    </submittedName>
</protein>
<organism evidence="4 5">
    <name type="scientific">Methylophaga thiooxydans DMS010</name>
    <dbReference type="NCBI Taxonomy" id="637616"/>
    <lineage>
        <taxon>Bacteria</taxon>
        <taxon>Pseudomonadati</taxon>
        <taxon>Pseudomonadota</taxon>
        <taxon>Gammaproteobacteria</taxon>
        <taxon>Thiotrichales</taxon>
        <taxon>Piscirickettsiaceae</taxon>
        <taxon>Methylophaga</taxon>
    </lineage>
</organism>
<evidence type="ECO:0000313" key="1">
    <source>
        <dbReference type="EMBL" id="EEF78937.1"/>
    </source>
</evidence>
<dbReference type="HOGENOM" id="CLU_150547_0_0_6"/>
<evidence type="ECO:0000313" key="2">
    <source>
        <dbReference type="EMBL" id="EEF79694.1"/>
    </source>
</evidence>
<sequence>MAASSVIFAGSIVVLDSSGNAEAGSTATGLKAVGRADQHVDNGAGSAGDKAIDVRKGTFLFANDGSIDRTDIEATAYIVDDQTVANTDDTGSRSAAGKIVDVDVDGVWVKFD</sequence>
<dbReference type="AlphaFoldDB" id="C0N3N8"/>
<accession>C0N3N8</accession>
<keyword evidence="5" id="KW-1185">Reference proteome</keyword>
<evidence type="ECO:0000313" key="5">
    <source>
        <dbReference type="Proteomes" id="UP000004679"/>
    </source>
</evidence>
<evidence type="ECO:0000313" key="3">
    <source>
        <dbReference type="EMBL" id="EEF80402.1"/>
    </source>
</evidence>
<evidence type="ECO:0000313" key="4">
    <source>
        <dbReference type="EMBL" id="EEF80534.1"/>
    </source>
</evidence>
<dbReference type="EMBL" id="GG657898">
    <property type="protein sequence ID" value="EEF79694.1"/>
    <property type="molecule type" value="Genomic_DNA"/>
</dbReference>
<dbReference type="EMBL" id="GG657893">
    <property type="protein sequence ID" value="EEF80402.1"/>
    <property type="molecule type" value="Genomic_DNA"/>
</dbReference>
<reference evidence="4" key="1">
    <citation type="submission" date="2008-01" db="EMBL/GenBank/DDBJ databases">
        <authorList>
            <person name="Schaefer H."/>
            <person name="Ferriera S."/>
            <person name="Johnson J."/>
            <person name="Kravitz S."/>
            <person name="Beeson K."/>
            <person name="Sutton G."/>
            <person name="Rogers Y.-H."/>
            <person name="Friedman R."/>
            <person name="Frazier M."/>
            <person name="Venter J.C."/>
        </authorList>
    </citation>
    <scope>NUCLEOTIDE SEQUENCE</scope>
    <source>
        <strain evidence="4">DMS010</strain>
    </source>
</reference>
<proteinExistence type="predicted"/>
<dbReference type="Proteomes" id="UP000004679">
    <property type="component" value="Unassembled WGS sequence"/>
</dbReference>
<reference evidence="4 5" key="2">
    <citation type="journal article" date="2011" name="J. Bacteriol.">
        <title>Draft genome sequence of the chemolithoheterotrophic, halophilic methylotroph Methylophaga thiooxydans DMS010.</title>
        <authorList>
            <person name="Boden R."/>
            <person name="Ferriera S."/>
            <person name="Johnson J."/>
            <person name="Kelly D.P."/>
            <person name="Murrell J.C."/>
            <person name="Schafer H."/>
        </authorList>
    </citation>
    <scope>NUCLEOTIDE SEQUENCE [LARGE SCALE GENOMIC DNA]</scope>
    <source>
        <strain evidence="4 5">DMS010</strain>
    </source>
</reference>
<dbReference type="EMBL" id="GG657903">
    <property type="protein sequence ID" value="EEF78937.1"/>
    <property type="molecule type" value="Genomic_DNA"/>
</dbReference>
<name>C0N3N8_9GAMM</name>